<organism evidence="3 4">
    <name type="scientific">Mucilaginibacter calamicampi</name>
    <dbReference type="NCBI Taxonomy" id="1302352"/>
    <lineage>
        <taxon>Bacteria</taxon>
        <taxon>Pseudomonadati</taxon>
        <taxon>Bacteroidota</taxon>
        <taxon>Sphingobacteriia</taxon>
        <taxon>Sphingobacteriales</taxon>
        <taxon>Sphingobacteriaceae</taxon>
        <taxon>Mucilaginibacter</taxon>
    </lineage>
</organism>
<accession>A0ABW2YU33</accession>
<dbReference type="InterPro" id="IPR023809">
    <property type="entry name" value="Thiopep_bacteriocin_synth_dom"/>
</dbReference>
<dbReference type="EMBL" id="JBHTHU010000001">
    <property type="protein sequence ID" value="MFD0749233.1"/>
    <property type="molecule type" value="Genomic_DNA"/>
</dbReference>
<evidence type="ECO:0000313" key="3">
    <source>
        <dbReference type="EMBL" id="MFD0749233.1"/>
    </source>
</evidence>
<dbReference type="Proteomes" id="UP001596958">
    <property type="component" value="Unassembled WGS sequence"/>
</dbReference>
<proteinExistence type="predicted"/>
<protein>
    <submittedName>
        <fullName evidence="3">Lantibiotic dehydratase</fullName>
    </submittedName>
</protein>
<sequence length="973" mass="110970">MEFLPQLMLRCPVYAFRDYAPEKLGEVLRDPFFQAALYLASQGLWEVTAKKDFEIGSLKEKERLSLLRYYNRMSFRPTPFGCFASFTMTTWGKNTELRLTGKKLGVLHLEVDQDLGLHLSDALRGRDLTGVSFLRHPLSYTLGKERRFIKTLYEKKPEFELEALPRSALTDRLFDNEVRKGTEITALIREAAGCDQEAAIDYLRFLVDTELLLPLTAPNIIGEDYLRRLLKHPEVPDSSLKIKLSALLAKAVSLAEITELGAELKTLLPGYKAGTYYAGMERKIHSGSLSLTYQPVIRDGFNTLKKLVAPVPPTLLVQFIRDFKARFDRQKVPLLLALDPDAGIGYGALTAAVTDETLLRDVIFSTVDEQDSKVPWSAVHRLLLRKWHNGYDPICLTEEDLQMLPDQGVKLPPSLPVLFRIAQEGIYLESVGGASATALIGRFTSWSREAHELGMEITREEQSANPGVLFAELGQRSDAHTDNINRRAGVYDYEIPVNTVSTLPQEQQIALSDLWLSVAGEELVLESRSLNKIVIPRLSSAYNYSRNSLAVFRLLCDLQYQGIQGNFSFSLEDFFPGMRFYPRVVYRQAILSLATWHLTSNELKQLQGNWDLVRSSLRLPAVVALSKADQQLVFRLDEAADVAFLLDCLKGLDHAVLQEYLVPAQAVKAGGDKVLVNQFIAFLAHKGRVYTAVPAENNPSYGHLQTAYGLGSQWLYLKLYVNPAMANNLLTKKVMPLLQQLDWISWFFIRYEDNGYHIRLRLRVKESALGSLLKRIKRRLATEPVLREYQAATYYRELERYGADIMEKVEEFFYGSSALVMAYLKVSGSKPFPYTYHSLAFISVNDMLTHFFPDEGDQLAFLKQITHAYNEFATNKVQLDQKYRELKVEIGQLLQDKRYYSRLKLDEPVRLFTEKMNHLLKATTGFTRTRRTGLLADLIHMHLNRIFADRQREQELILYFCLYKHALSVTARP</sequence>
<feature type="domain" description="Lantibiotic dehydratase N-terminal" evidence="1">
    <location>
        <begin position="313"/>
        <end position="645"/>
    </location>
</feature>
<dbReference type="NCBIfam" id="TIGR03891">
    <property type="entry name" value="thiopep_ocin"/>
    <property type="match status" value="1"/>
</dbReference>
<feature type="domain" description="Thiopeptide-type bacteriocin biosynthesis" evidence="2">
    <location>
        <begin position="714"/>
        <end position="965"/>
    </location>
</feature>
<evidence type="ECO:0000259" key="1">
    <source>
        <dbReference type="Pfam" id="PF04738"/>
    </source>
</evidence>
<evidence type="ECO:0000259" key="2">
    <source>
        <dbReference type="Pfam" id="PF14028"/>
    </source>
</evidence>
<evidence type="ECO:0000313" key="4">
    <source>
        <dbReference type="Proteomes" id="UP001596958"/>
    </source>
</evidence>
<dbReference type="InterPro" id="IPR006827">
    <property type="entry name" value="Lant_deHydtase_N"/>
</dbReference>
<dbReference type="Pfam" id="PF14028">
    <property type="entry name" value="Lant_dehydr_C"/>
    <property type="match status" value="1"/>
</dbReference>
<dbReference type="RefSeq" id="WP_377097412.1">
    <property type="nucleotide sequence ID" value="NZ_JBHTHU010000001.1"/>
</dbReference>
<reference evidence="4" key="1">
    <citation type="journal article" date="2019" name="Int. J. Syst. Evol. Microbiol.">
        <title>The Global Catalogue of Microorganisms (GCM) 10K type strain sequencing project: providing services to taxonomists for standard genome sequencing and annotation.</title>
        <authorList>
            <consortium name="The Broad Institute Genomics Platform"/>
            <consortium name="The Broad Institute Genome Sequencing Center for Infectious Disease"/>
            <person name="Wu L."/>
            <person name="Ma J."/>
        </authorList>
    </citation>
    <scope>NUCLEOTIDE SEQUENCE [LARGE SCALE GENOMIC DNA]</scope>
    <source>
        <strain evidence="4">CCUG 63418</strain>
    </source>
</reference>
<comment type="caution">
    <text evidence="3">The sequence shown here is derived from an EMBL/GenBank/DDBJ whole genome shotgun (WGS) entry which is preliminary data.</text>
</comment>
<gene>
    <name evidence="3" type="ORF">ACFQZS_03705</name>
</gene>
<keyword evidence="4" id="KW-1185">Reference proteome</keyword>
<feature type="domain" description="Lantibiotic dehydratase N-terminal" evidence="1">
    <location>
        <begin position="29"/>
        <end position="233"/>
    </location>
</feature>
<dbReference type="Pfam" id="PF04738">
    <property type="entry name" value="Lant_dehydr_N"/>
    <property type="match status" value="2"/>
</dbReference>
<name>A0ABW2YU33_9SPHI</name>